<evidence type="ECO:0000313" key="1">
    <source>
        <dbReference type="EMBL" id="MXO83240.1"/>
    </source>
</evidence>
<organism evidence="1 2">
    <name type="scientific">Pontixanthobacter aestiaquae</name>
    <dbReference type="NCBI Taxonomy" id="1509367"/>
    <lineage>
        <taxon>Bacteria</taxon>
        <taxon>Pseudomonadati</taxon>
        <taxon>Pseudomonadota</taxon>
        <taxon>Alphaproteobacteria</taxon>
        <taxon>Sphingomonadales</taxon>
        <taxon>Erythrobacteraceae</taxon>
        <taxon>Pontixanthobacter</taxon>
    </lineage>
</organism>
<dbReference type="Pfam" id="PF10985">
    <property type="entry name" value="DUF2805"/>
    <property type="match status" value="1"/>
</dbReference>
<keyword evidence="2" id="KW-1185">Reference proteome</keyword>
<dbReference type="Proteomes" id="UP000460290">
    <property type="component" value="Unassembled WGS sequence"/>
</dbReference>
<dbReference type="OrthoDB" id="289296at2"/>
<dbReference type="NCBIfam" id="TIGR03643">
    <property type="entry name" value="TIGR03643 family protein"/>
    <property type="match status" value="1"/>
</dbReference>
<comment type="caution">
    <text evidence="1">The sequence shown here is derived from an EMBL/GenBank/DDBJ whole genome shotgun (WGS) entry which is preliminary data.</text>
</comment>
<dbReference type="InterPro" id="IPR019882">
    <property type="entry name" value="CHP03643"/>
</dbReference>
<sequence>MGKRSGSVQQPELNEADVSAVIEMALSDHVSFADIEREYGLSDSQTKQLMRSSLKPSSYRNWRKRVREFSDRREHYKERNRASASC</sequence>
<dbReference type="EMBL" id="WTYZ01000001">
    <property type="protein sequence ID" value="MXO83240.1"/>
    <property type="molecule type" value="Genomic_DNA"/>
</dbReference>
<reference evidence="1 2" key="1">
    <citation type="submission" date="2019-12" db="EMBL/GenBank/DDBJ databases">
        <title>Genomic-based taxomic classification of the family Erythrobacteraceae.</title>
        <authorList>
            <person name="Xu L."/>
        </authorList>
    </citation>
    <scope>NUCLEOTIDE SEQUENCE [LARGE SCALE GENOMIC DNA]</scope>
    <source>
        <strain evidence="1 2">KCTC 42006</strain>
    </source>
</reference>
<name>A0A844Z8T3_9SPHN</name>
<gene>
    <name evidence="1" type="ORF">GRI35_07655</name>
</gene>
<dbReference type="AlphaFoldDB" id="A0A844Z8T3"/>
<protein>
    <submittedName>
        <fullName evidence="1">TIGR03643 family protein</fullName>
    </submittedName>
</protein>
<evidence type="ECO:0000313" key="2">
    <source>
        <dbReference type="Proteomes" id="UP000460290"/>
    </source>
</evidence>
<proteinExistence type="predicted"/>
<accession>A0A844Z8T3</accession>